<comment type="caution">
    <text evidence="3">The sequence shown here is derived from an EMBL/GenBank/DDBJ whole genome shotgun (WGS) entry which is preliminary data.</text>
</comment>
<dbReference type="Pfam" id="PF07589">
    <property type="entry name" value="PEP-CTERM"/>
    <property type="match status" value="1"/>
</dbReference>
<evidence type="ECO:0000313" key="4">
    <source>
        <dbReference type="Proteomes" id="UP001158049"/>
    </source>
</evidence>
<proteinExistence type="predicted"/>
<dbReference type="Proteomes" id="UP001158049">
    <property type="component" value="Unassembled WGS sequence"/>
</dbReference>
<keyword evidence="1" id="KW-0732">Signal</keyword>
<feature type="domain" description="Ice-binding protein C-terminal" evidence="2">
    <location>
        <begin position="246"/>
        <end position="267"/>
    </location>
</feature>
<gene>
    <name evidence="3" type="ORF">SAMN06295970_106131</name>
</gene>
<sequence length="273" mass="28298">MTKMIRKTLLAVAVTAVCALGSNAAMAQSTIFPDFTVQIPGTTTNFTADKMTGNYVEIANFNTDNTFNVSLYWKAAAFVANDGTSQLDAGLTRLGVDYGIYALYTASGTVSRNGNATTFKFSEGTGSLSVFKDPNRDTVFTAPELTGDFTSTGTTGDILLASGKPLAGQGTLDPTLPTCGSGSGSGINCGSFGSTTSFDLTADGKGYFVAPSPFYQLSFQSGQLNNFTPTGRQVINGSLDVAFGNVPEPASIALLGLGLVGLGLSRRRTSKKA</sequence>
<keyword evidence="4" id="KW-1185">Reference proteome</keyword>
<dbReference type="EMBL" id="FXUL01000006">
    <property type="protein sequence ID" value="SMP59714.1"/>
    <property type="molecule type" value="Genomic_DNA"/>
</dbReference>
<name>A0ABY1Q6Y7_9BURK</name>
<reference evidence="3 4" key="1">
    <citation type="submission" date="2017-05" db="EMBL/GenBank/DDBJ databases">
        <authorList>
            <person name="Varghese N."/>
            <person name="Submissions S."/>
        </authorList>
    </citation>
    <scope>NUCLEOTIDE SEQUENCE [LARGE SCALE GENOMIC DNA]</scope>
    <source>
        <strain evidence="3 4">DSM 26001</strain>
    </source>
</reference>
<feature type="chain" id="PRO_5047389295" evidence="1">
    <location>
        <begin position="28"/>
        <end position="273"/>
    </location>
</feature>
<dbReference type="RefSeq" id="WP_283442236.1">
    <property type="nucleotide sequence ID" value="NZ_FXUL01000006.1"/>
</dbReference>
<evidence type="ECO:0000256" key="1">
    <source>
        <dbReference type="SAM" id="SignalP"/>
    </source>
</evidence>
<organism evidence="3 4">
    <name type="scientific">Noviherbaspirillum suwonense</name>
    <dbReference type="NCBI Taxonomy" id="1224511"/>
    <lineage>
        <taxon>Bacteria</taxon>
        <taxon>Pseudomonadati</taxon>
        <taxon>Pseudomonadota</taxon>
        <taxon>Betaproteobacteria</taxon>
        <taxon>Burkholderiales</taxon>
        <taxon>Oxalobacteraceae</taxon>
        <taxon>Noviherbaspirillum</taxon>
    </lineage>
</organism>
<dbReference type="NCBIfam" id="TIGR02595">
    <property type="entry name" value="PEP_CTERM"/>
    <property type="match status" value="1"/>
</dbReference>
<dbReference type="NCBIfam" id="NF033554">
    <property type="entry name" value="floc_PepA"/>
    <property type="match status" value="1"/>
</dbReference>
<evidence type="ECO:0000313" key="3">
    <source>
        <dbReference type="EMBL" id="SMP59714.1"/>
    </source>
</evidence>
<protein>
    <submittedName>
        <fullName evidence="3">VPLPA-CTERM protein sorting domain-containing protein</fullName>
    </submittedName>
</protein>
<feature type="signal peptide" evidence="1">
    <location>
        <begin position="1"/>
        <end position="27"/>
    </location>
</feature>
<dbReference type="InterPro" id="IPR013424">
    <property type="entry name" value="Ice-binding_C"/>
</dbReference>
<accession>A0ABY1Q6Y7</accession>
<evidence type="ECO:0000259" key="2">
    <source>
        <dbReference type="Pfam" id="PF07589"/>
    </source>
</evidence>